<comment type="caution">
    <text evidence="7">The sequence shown here is derived from an EMBL/GenBank/DDBJ whole genome shotgun (WGS) entry which is preliminary data.</text>
</comment>
<dbReference type="PANTHER" id="PTHR47567">
    <property type="entry name" value="MITOCHONDRIAL SUBSTRATE/SOLUTE CARRIER"/>
    <property type="match status" value="1"/>
</dbReference>
<name>A0ABD3QM42_9STRA</name>
<dbReference type="SUPFAM" id="SSF103506">
    <property type="entry name" value="Mitochondrial carrier"/>
    <property type="match status" value="1"/>
</dbReference>
<keyword evidence="3 5" id="KW-0472">Membrane</keyword>
<evidence type="ECO:0000313" key="8">
    <source>
        <dbReference type="Proteomes" id="UP001516023"/>
    </source>
</evidence>
<keyword evidence="5" id="KW-1133">Transmembrane helix</keyword>
<evidence type="ECO:0000256" key="3">
    <source>
        <dbReference type="ARBA" id="ARBA00023136"/>
    </source>
</evidence>
<protein>
    <recommendedName>
        <fullName evidence="9">Mitochondrial carrier</fullName>
    </recommendedName>
</protein>
<feature type="chain" id="PRO_5044891865" description="Mitochondrial carrier" evidence="6">
    <location>
        <begin position="31"/>
        <end position="410"/>
    </location>
</feature>
<dbReference type="EMBL" id="JABMIG020000031">
    <property type="protein sequence ID" value="KAL3800631.1"/>
    <property type="molecule type" value="Genomic_DNA"/>
</dbReference>
<proteinExistence type="predicted"/>
<keyword evidence="6" id="KW-0732">Signal</keyword>
<reference evidence="7 8" key="1">
    <citation type="journal article" date="2020" name="G3 (Bethesda)">
        <title>Improved Reference Genome for Cyclotella cryptica CCMP332, a Model for Cell Wall Morphogenesis, Salinity Adaptation, and Lipid Production in Diatoms (Bacillariophyta).</title>
        <authorList>
            <person name="Roberts W.R."/>
            <person name="Downey K.M."/>
            <person name="Ruck E.C."/>
            <person name="Traller J.C."/>
            <person name="Alverson A.J."/>
        </authorList>
    </citation>
    <scope>NUCLEOTIDE SEQUENCE [LARGE SCALE GENOMIC DNA]</scope>
    <source>
        <strain evidence="7 8">CCMP332</strain>
    </source>
</reference>
<evidence type="ECO:0000256" key="4">
    <source>
        <dbReference type="SAM" id="MobiDB-lite"/>
    </source>
</evidence>
<keyword evidence="2 5" id="KW-0812">Transmembrane</keyword>
<dbReference type="InterPro" id="IPR023395">
    <property type="entry name" value="MCP_dom_sf"/>
</dbReference>
<evidence type="ECO:0000256" key="1">
    <source>
        <dbReference type="ARBA" id="ARBA00004370"/>
    </source>
</evidence>
<organism evidence="7 8">
    <name type="scientific">Cyclotella cryptica</name>
    <dbReference type="NCBI Taxonomy" id="29204"/>
    <lineage>
        <taxon>Eukaryota</taxon>
        <taxon>Sar</taxon>
        <taxon>Stramenopiles</taxon>
        <taxon>Ochrophyta</taxon>
        <taxon>Bacillariophyta</taxon>
        <taxon>Coscinodiscophyceae</taxon>
        <taxon>Thalassiosirophycidae</taxon>
        <taxon>Stephanodiscales</taxon>
        <taxon>Stephanodiscaceae</taxon>
        <taxon>Cyclotella</taxon>
    </lineage>
</organism>
<accession>A0ABD3QM42</accession>
<dbReference type="AlphaFoldDB" id="A0ABD3QM42"/>
<keyword evidence="8" id="KW-1185">Reference proteome</keyword>
<sequence length="410" mass="44872">MALSTSRRIILSPWLLVLLLLFCLHTSSLTTSVDDDDDEGDLASPSLPHHLEIDAIESTIQHVPTPGDVVSHDITDSETIFRRALQKAIGGGLPGAVAGAVQVLSLMWLRTVINYQYRYGSTFLQSLTHLYRNGGLPRLYSGITFALIQAPLSRFVSTAANDGVSLFLQNNPLTEHWGPAKEVAVAALVVGLFRGMLMPIDTCKTVLQIEGGWGFERLMEKVRRGNVSVLYSGALANAISSFIGHYPWFYTYNLLSRNDALVDLIPFVNARNALIGFVSSIVSDSVANFMRVIKTTKQALAARGDDEDVEYGKVGHRAKGATYAEAIGVILAADGWKGLFGRGLKTRIFANALQSIVFTVIWRGLAERWSGKKDEQTEMFAGDDSSDTDEESDYKGYDYNSDGDDAAKVH</sequence>
<feature type="transmembrane region" description="Helical" evidence="5">
    <location>
        <begin position="88"/>
        <end position="109"/>
    </location>
</feature>
<comment type="subcellular location">
    <subcellularLocation>
        <location evidence="1">Membrane</location>
    </subcellularLocation>
</comment>
<feature type="transmembrane region" description="Helical" evidence="5">
    <location>
        <begin position="229"/>
        <end position="250"/>
    </location>
</feature>
<dbReference type="GO" id="GO:0016020">
    <property type="term" value="C:membrane"/>
    <property type="evidence" value="ECO:0007669"/>
    <property type="project" value="UniProtKB-SubCell"/>
</dbReference>
<evidence type="ECO:0008006" key="9">
    <source>
        <dbReference type="Google" id="ProtNLM"/>
    </source>
</evidence>
<dbReference type="PANTHER" id="PTHR47567:SF1">
    <property type="entry name" value="NAD-DEPENDENT EPIMERASE_DEHYDRATASE DOMAIN-CONTAINING PROTEIN"/>
    <property type="match status" value="1"/>
</dbReference>
<evidence type="ECO:0000256" key="6">
    <source>
        <dbReference type="SAM" id="SignalP"/>
    </source>
</evidence>
<gene>
    <name evidence="7" type="ORF">HJC23_006093</name>
</gene>
<dbReference type="Gene3D" id="1.50.40.10">
    <property type="entry name" value="Mitochondrial carrier domain"/>
    <property type="match status" value="1"/>
</dbReference>
<feature type="signal peptide" evidence="6">
    <location>
        <begin position="1"/>
        <end position="30"/>
    </location>
</feature>
<feature type="region of interest" description="Disordered" evidence="4">
    <location>
        <begin position="373"/>
        <end position="410"/>
    </location>
</feature>
<evidence type="ECO:0000256" key="2">
    <source>
        <dbReference type="ARBA" id="ARBA00022692"/>
    </source>
</evidence>
<dbReference type="Proteomes" id="UP001516023">
    <property type="component" value="Unassembled WGS sequence"/>
</dbReference>
<evidence type="ECO:0000313" key="7">
    <source>
        <dbReference type="EMBL" id="KAL3800631.1"/>
    </source>
</evidence>
<evidence type="ECO:0000256" key="5">
    <source>
        <dbReference type="SAM" id="Phobius"/>
    </source>
</evidence>